<keyword evidence="3" id="KW-1185">Reference proteome</keyword>
<evidence type="ECO:0000313" key="2">
    <source>
        <dbReference type="EMBL" id="KAK3695552.1"/>
    </source>
</evidence>
<gene>
    <name evidence="2" type="ORF">B0T22DRAFT_455576</name>
</gene>
<feature type="signal peptide" evidence="1">
    <location>
        <begin position="1"/>
        <end position="22"/>
    </location>
</feature>
<keyword evidence="1" id="KW-0732">Signal</keyword>
<dbReference type="AlphaFoldDB" id="A0AAE0XLD5"/>
<protein>
    <submittedName>
        <fullName evidence="2">Uncharacterized protein</fullName>
    </submittedName>
</protein>
<evidence type="ECO:0000313" key="3">
    <source>
        <dbReference type="Proteomes" id="UP001270362"/>
    </source>
</evidence>
<reference evidence="2" key="2">
    <citation type="submission" date="2023-06" db="EMBL/GenBank/DDBJ databases">
        <authorList>
            <consortium name="Lawrence Berkeley National Laboratory"/>
            <person name="Haridas S."/>
            <person name="Hensen N."/>
            <person name="Bonometti L."/>
            <person name="Westerberg I."/>
            <person name="Brannstrom I.O."/>
            <person name="Guillou S."/>
            <person name="Cros-Aarteil S."/>
            <person name="Calhoun S."/>
            <person name="Kuo A."/>
            <person name="Mondo S."/>
            <person name="Pangilinan J."/>
            <person name="Riley R."/>
            <person name="Labutti K."/>
            <person name="Andreopoulos B."/>
            <person name="Lipzen A."/>
            <person name="Chen C."/>
            <person name="Yanf M."/>
            <person name="Daum C."/>
            <person name="Ng V."/>
            <person name="Clum A."/>
            <person name="Steindorff A."/>
            <person name="Ohm R."/>
            <person name="Martin F."/>
            <person name="Silar P."/>
            <person name="Natvig D."/>
            <person name="Lalanne C."/>
            <person name="Gautier V."/>
            <person name="Ament-Velasquez S.L."/>
            <person name="Kruys A."/>
            <person name="Hutchinson M.I."/>
            <person name="Powell A.J."/>
            <person name="Barry K."/>
            <person name="Miller A.N."/>
            <person name="Grigoriev I.V."/>
            <person name="Debuchy R."/>
            <person name="Gladieux P."/>
            <person name="Thoren M.H."/>
            <person name="Johannesson H."/>
        </authorList>
    </citation>
    <scope>NUCLEOTIDE SEQUENCE</scope>
    <source>
        <strain evidence="2">CBS 314.62</strain>
    </source>
</reference>
<comment type="caution">
    <text evidence="2">The sequence shown here is derived from an EMBL/GenBank/DDBJ whole genome shotgun (WGS) entry which is preliminary data.</text>
</comment>
<feature type="chain" id="PRO_5041970787" evidence="1">
    <location>
        <begin position="23"/>
        <end position="111"/>
    </location>
</feature>
<accession>A0AAE0XLD5</accession>
<dbReference type="EMBL" id="JAULSO010000001">
    <property type="protein sequence ID" value="KAK3695552.1"/>
    <property type="molecule type" value="Genomic_DNA"/>
</dbReference>
<evidence type="ECO:0000256" key="1">
    <source>
        <dbReference type="SAM" id="SignalP"/>
    </source>
</evidence>
<sequence>MSGSSGRRCKLVLGGLDLPVWAFLVSASRRPTYRLWYTQPPPHHGYDGRCRARTQFISALLPCRPLPPLPMHRHITAAQTDLSVLWVRLVSAAATTLVPNGSHHLLHSKLS</sequence>
<name>A0AAE0XLD5_9PEZI</name>
<organism evidence="2 3">
    <name type="scientific">Podospora appendiculata</name>
    <dbReference type="NCBI Taxonomy" id="314037"/>
    <lineage>
        <taxon>Eukaryota</taxon>
        <taxon>Fungi</taxon>
        <taxon>Dikarya</taxon>
        <taxon>Ascomycota</taxon>
        <taxon>Pezizomycotina</taxon>
        <taxon>Sordariomycetes</taxon>
        <taxon>Sordariomycetidae</taxon>
        <taxon>Sordariales</taxon>
        <taxon>Podosporaceae</taxon>
        <taxon>Podospora</taxon>
    </lineage>
</organism>
<reference evidence="2" key="1">
    <citation type="journal article" date="2023" name="Mol. Phylogenet. Evol.">
        <title>Genome-scale phylogeny and comparative genomics of the fungal order Sordariales.</title>
        <authorList>
            <person name="Hensen N."/>
            <person name="Bonometti L."/>
            <person name="Westerberg I."/>
            <person name="Brannstrom I.O."/>
            <person name="Guillou S."/>
            <person name="Cros-Aarteil S."/>
            <person name="Calhoun S."/>
            <person name="Haridas S."/>
            <person name="Kuo A."/>
            <person name="Mondo S."/>
            <person name="Pangilinan J."/>
            <person name="Riley R."/>
            <person name="LaButti K."/>
            <person name="Andreopoulos B."/>
            <person name="Lipzen A."/>
            <person name="Chen C."/>
            <person name="Yan M."/>
            <person name="Daum C."/>
            <person name="Ng V."/>
            <person name="Clum A."/>
            <person name="Steindorff A."/>
            <person name="Ohm R.A."/>
            <person name="Martin F."/>
            <person name="Silar P."/>
            <person name="Natvig D.O."/>
            <person name="Lalanne C."/>
            <person name="Gautier V."/>
            <person name="Ament-Velasquez S.L."/>
            <person name="Kruys A."/>
            <person name="Hutchinson M.I."/>
            <person name="Powell A.J."/>
            <person name="Barry K."/>
            <person name="Miller A.N."/>
            <person name="Grigoriev I.V."/>
            <person name="Debuchy R."/>
            <person name="Gladieux P."/>
            <person name="Hiltunen Thoren M."/>
            <person name="Johannesson H."/>
        </authorList>
    </citation>
    <scope>NUCLEOTIDE SEQUENCE</scope>
    <source>
        <strain evidence="2">CBS 314.62</strain>
    </source>
</reference>
<dbReference type="Proteomes" id="UP001270362">
    <property type="component" value="Unassembled WGS sequence"/>
</dbReference>
<proteinExistence type="predicted"/>